<gene>
    <name evidence="4" type="ORF">B0T10DRAFT_586357</name>
</gene>
<protein>
    <recommendedName>
        <fullName evidence="3">Prion-inhibition and propagation HeLo domain-containing protein</fullName>
    </recommendedName>
</protein>
<evidence type="ECO:0000256" key="2">
    <source>
        <dbReference type="SAM" id="MobiDB-lite"/>
    </source>
</evidence>
<dbReference type="PANTHER" id="PTHR37542">
    <property type="entry name" value="HELO DOMAIN-CONTAINING PROTEIN-RELATED"/>
    <property type="match status" value="1"/>
</dbReference>
<comment type="caution">
    <text evidence="4">The sequence shown here is derived from an EMBL/GenBank/DDBJ whole genome shotgun (WGS) entry which is preliminary data.</text>
</comment>
<dbReference type="SUPFAM" id="SSF56112">
    <property type="entry name" value="Protein kinase-like (PK-like)"/>
    <property type="match status" value="1"/>
</dbReference>
<feature type="domain" description="Prion-inhibition and propagation HeLo" evidence="3">
    <location>
        <begin position="46"/>
        <end position="228"/>
    </location>
</feature>
<organism evidence="4 5">
    <name type="scientific">Thelonectria olida</name>
    <dbReference type="NCBI Taxonomy" id="1576542"/>
    <lineage>
        <taxon>Eukaryota</taxon>
        <taxon>Fungi</taxon>
        <taxon>Dikarya</taxon>
        <taxon>Ascomycota</taxon>
        <taxon>Pezizomycotina</taxon>
        <taxon>Sordariomycetes</taxon>
        <taxon>Hypocreomycetidae</taxon>
        <taxon>Hypocreales</taxon>
        <taxon>Nectriaceae</taxon>
        <taxon>Thelonectria</taxon>
    </lineage>
</organism>
<keyword evidence="5" id="KW-1185">Reference proteome</keyword>
<keyword evidence="1" id="KW-0175">Coiled coil</keyword>
<dbReference type="Pfam" id="PF14479">
    <property type="entry name" value="HeLo"/>
    <property type="match status" value="1"/>
</dbReference>
<evidence type="ECO:0000259" key="3">
    <source>
        <dbReference type="Pfam" id="PF14479"/>
    </source>
</evidence>
<dbReference type="InterPro" id="IPR011009">
    <property type="entry name" value="Kinase-like_dom_sf"/>
</dbReference>
<feature type="non-terminal residue" evidence="4">
    <location>
        <position position="1"/>
    </location>
</feature>
<dbReference type="Proteomes" id="UP000777438">
    <property type="component" value="Unassembled WGS sequence"/>
</dbReference>
<accession>A0A9P8VT17</accession>
<evidence type="ECO:0000313" key="4">
    <source>
        <dbReference type="EMBL" id="KAH6874397.1"/>
    </source>
</evidence>
<sequence length="620" mass="70059">PLLKPRFLSSSPSRTHSARKDINTSPLGICGRAVHRMSGLETTSALVELVRATYDGYQYVSRFIASIKNMGHDVATLELNFREELTKTSVFAQAYNLLIDENMPPPISMPSMWTVTVIERFAVLKTHLEQAEELANRYSDIAVPEETTDLKNRAHAAAFDLRRRPTESLAVINEANQARKRIQSLQKGANFRTKLAWSMKNKSRLEDAVQHLRDDNASLLGLTMHSMLNAMYDAVLSQLPLIEMRSRSGGRGSAAFDAEARAYERRKNEQTQAQRLTEALDEESAQQKEARMLNIAQFPALLLPNIELPDDRTRTTTDYVDCSGKPESVVVEWKECENSGHDHPHLTEEQLTSRISDVVAILNSPPSCLEHVLPSVGFFRDNRLNSRGSSWIGIAYQMSSVTYTGEYRTLRDLLTPPHLRSAKESGPYGKPPLGERFRLAQNLAQSVLQIHNCGWFHKGLRPENVVFFSHQNSVADPYLLGWESSRSGQEDQLTEAVHSWVDDAKLYRHPDWFKEPITSTSRYRAEFDQYQLGCLLLEIGRWVLIGSKGLRGATSRTFSDDEEGRHLWRLYLVEKASTLATEMGEIYCNVVKNLLLGLNADGKGLEFWHAVVLELLKCNA</sequence>
<evidence type="ECO:0000313" key="5">
    <source>
        <dbReference type="Proteomes" id="UP000777438"/>
    </source>
</evidence>
<dbReference type="AlphaFoldDB" id="A0A9P8VT17"/>
<proteinExistence type="predicted"/>
<feature type="region of interest" description="Disordered" evidence="2">
    <location>
        <begin position="1"/>
        <end position="23"/>
    </location>
</feature>
<feature type="coiled-coil region" evidence="1">
    <location>
        <begin position="266"/>
        <end position="293"/>
    </location>
</feature>
<dbReference type="InterPro" id="IPR038305">
    <property type="entry name" value="HeLo_sf"/>
</dbReference>
<dbReference type="Gene3D" id="1.10.510.10">
    <property type="entry name" value="Transferase(Phosphotransferase) domain 1"/>
    <property type="match status" value="1"/>
</dbReference>
<dbReference type="PANTHER" id="PTHR37542:SF1">
    <property type="entry name" value="PRION-INHIBITION AND PROPAGATION HELO DOMAIN-CONTAINING PROTEIN"/>
    <property type="match status" value="1"/>
</dbReference>
<dbReference type="InterPro" id="IPR029498">
    <property type="entry name" value="HeLo_dom"/>
</dbReference>
<reference evidence="4 5" key="1">
    <citation type="journal article" date="2021" name="Nat. Commun.">
        <title>Genetic determinants of endophytism in the Arabidopsis root mycobiome.</title>
        <authorList>
            <person name="Mesny F."/>
            <person name="Miyauchi S."/>
            <person name="Thiergart T."/>
            <person name="Pickel B."/>
            <person name="Atanasova L."/>
            <person name="Karlsson M."/>
            <person name="Huettel B."/>
            <person name="Barry K.W."/>
            <person name="Haridas S."/>
            <person name="Chen C."/>
            <person name="Bauer D."/>
            <person name="Andreopoulos W."/>
            <person name="Pangilinan J."/>
            <person name="LaButti K."/>
            <person name="Riley R."/>
            <person name="Lipzen A."/>
            <person name="Clum A."/>
            <person name="Drula E."/>
            <person name="Henrissat B."/>
            <person name="Kohler A."/>
            <person name="Grigoriev I.V."/>
            <person name="Martin F.M."/>
            <person name="Hacquard S."/>
        </authorList>
    </citation>
    <scope>NUCLEOTIDE SEQUENCE [LARGE SCALE GENOMIC DNA]</scope>
    <source>
        <strain evidence="4 5">MPI-CAGE-CH-0241</strain>
    </source>
</reference>
<dbReference type="Gene3D" id="1.20.120.1020">
    <property type="entry name" value="Prion-inhibition and propagation, HeLo domain"/>
    <property type="match status" value="1"/>
</dbReference>
<dbReference type="EMBL" id="JAGPYM010000039">
    <property type="protein sequence ID" value="KAH6874397.1"/>
    <property type="molecule type" value="Genomic_DNA"/>
</dbReference>
<evidence type="ECO:0000256" key="1">
    <source>
        <dbReference type="SAM" id="Coils"/>
    </source>
</evidence>
<name>A0A9P8VT17_9HYPO</name>
<dbReference type="OrthoDB" id="1911848at2759"/>